<evidence type="ECO:0000313" key="2">
    <source>
        <dbReference type="EMBL" id="QJA87959.1"/>
    </source>
</evidence>
<gene>
    <name evidence="2" type="ORF">MM415B02862_0016</name>
    <name evidence="1" type="ORF">TM448A04148_0005</name>
</gene>
<proteinExistence type="predicted"/>
<organism evidence="1">
    <name type="scientific">viral metagenome</name>
    <dbReference type="NCBI Taxonomy" id="1070528"/>
    <lineage>
        <taxon>unclassified sequences</taxon>
        <taxon>metagenomes</taxon>
        <taxon>organismal metagenomes</taxon>
    </lineage>
</organism>
<name>A0A6H2A308_9ZZZZ</name>
<dbReference type="EMBL" id="MT144460">
    <property type="protein sequence ID" value="QJA53895.1"/>
    <property type="molecule type" value="Genomic_DNA"/>
</dbReference>
<sequence>MKFRARKEGNRLEYNRELVAVYLSRFKDQTIFKIEIKRPQRTESQPLRAYYFGKVLPDFMDHLGYEKEDKLEFHMQLKMLYFDPQPDKHGFKITPTVFSKQSKVPVDKKVEFVEWVKRLAAREGCYIPNAGEV</sequence>
<reference evidence="1" key="1">
    <citation type="submission" date="2020-03" db="EMBL/GenBank/DDBJ databases">
        <title>The deep terrestrial virosphere.</title>
        <authorList>
            <person name="Holmfeldt K."/>
            <person name="Nilsson E."/>
            <person name="Simone D."/>
            <person name="Lopez-Fernandez M."/>
            <person name="Wu X."/>
            <person name="de Brujin I."/>
            <person name="Lundin D."/>
            <person name="Andersson A."/>
            <person name="Bertilsson S."/>
            <person name="Dopson M."/>
        </authorList>
    </citation>
    <scope>NUCLEOTIDE SEQUENCE</scope>
    <source>
        <strain evidence="2">MM415B02862</strain>
        <strain evidence="1">TM448A04148</strain>
    </source>
</reference>
<dbReference type="AlphaFoldDB" id="A0A6H2A308"/>
<evidence type="ECO:0000313" key="1">
    <source>
        <dbReference type="EMBL" id="QJA53895.1"/>
    </source>
</evidence>
<protein>
    <submittedName>
        <fullName evidence="1">Uncharacterized protein</fullName>
    </submittedName>
</protein>
<accession>A0A6H2A308</accession>
<dbReference type="EMBL" id="MT142743">
    <property type="protein sequence ID" value="QJA87959.1"/>
    <property type="molecule type" value="Genomic_DNA"/>
</dbReference>